<evidence type="ECO:0000256" key="4">
    <source>
        <dbReference type="ARBA" id="ARBA00023004"/>
    </source>
</evidence>
<dbReference type="InterPro" id="IPR017941">
    <property type="entry name" value="Rieske_2Fe-2S"/>
</dbReference>
<dbReference type="InterPro" id="IPR015881">
    <property type="entry name" value="ARHD_Rieske_2Fe_2S"/>
</dbReference>
<evidence type="ECO:0000256" key="1">
    <source>
        <dbReference type="ARBA" id="ARBA00022714"/>
    </source>
</evidence>
<dbReference type="PANTHER" id="PTHR43756:SF5">
    <property type="entry name" value="CHOLINE MONOOXYGENASE, CHLOROPLASTIC"/>
    <property type="match status" value="1"/>
</dbReference>
<dbReference type="PROSITE" id="PS51296">
    <property type="entry name" value="RIESKE"/>
    <property type="match status" value="1"/>
</dbReference>
<dbReference type="Proteomes" id="UP001501598">
    <property type="component" value="Unassembled WGS sequence"/>
</dbReference>
<sequence length="189" mass="20925">MWTDPPTPVAHRDELPEPGSFVTTDVRGTPVLVVRQDDGTIAVFTNVCRHRGARVETAAAGRRKMFSCPYHRWCYARDGGIRSMPFDDGFVGVDRVDRSLLRLSAAEHAGLVWTATAPRLDWGDTRLVRAEHAEVDRPVSEVHAELPAGWDEAGLRVTERGPHLEVRSVRPAGPRLATTATDLWVLALD</sequence>
<keyword evidence="1" id="KW-0001">2Fe-2S</keyword>
<dbReference type="PROSITE" id="PS00570">
    <property type="entry name" value="RING_HYDROXYL_ALPHA"/>
    <property type="match status" value="1"/>
</dbReference>
<dbReference type="PRINTS" id="PR00090">
    <property type="entry name" value="RNGDIOXGNASE"/>
</dbReference>
<evidence type="ECO:0000256" key="5">
    <source>
        <dbReference type="ARBA" id="ARBA00023014"/>
    </source>
</evidence>
<dbReference type="InterPro" id="IPR001663">
    <property type="entry name" value="Rng_hydr_dOase-A"/>
</dbReference>
<dbReference type="SUPFAM" id="SSF50022">
    <property type="entry name" value="ISP domain"/>
    <property type="match status" value="1"/>
</dbReference>
<evidence type="ECO:0000256" key="2">
    <source>
        <dbReference type="ARBA" id="ARBA00022723"/>
    </source>
</evidence>
<dbReference type="EMBL" id="BAABGT010000041">
    <property type="protein sequence ID" value="GAA4548798.1"/>
    <property type="molecule type" value="Genomic_DNA"/>
</dbReference>
<evidence type="ECO:0000313" key="7">
    <source>
        <dbReference type="EMBL" id="GAA4548798.1"/>
    </source>
</evidence>
<keyword evidence="4" id="KW-0408">Iron</keyword>
<name>A0ABP8RTQ9_9PSEU</name>
<dbReference type="Gene3D" id="2.102.10.10">
    <property type="entry name" value="Rieske [2Fe-2S] iron-sulphur domain"/>
    <property type="match status" value="1"/>
</dbReference>
<evidence type="ECO:0000259" key="6">
    <source>
        <dbReference type="PROSITE" id="PS51296"/>
    </source>
</evidence>
<dbReference type="PANTHER" id="PTHR43756">
    <property type="entry name" value="CHOLINE MONOOXYGENASE, CHLOROPLASTIC"/>
    <property type="match status" value="1"/>
</dbReference>
<keyword evidence="5" id="KW-0411">Iron-sulfur</keyword>
<organism evidence="7 8">
    <name type="scientific">Pseudonocardia xishanensis</name>
    <dbReference type="NCBI Taxonomy" id="630995"/>
    <lineage>
        <taxon>Bacteria</taxon>
        <taxon>Bacillati</taxon>
        <taxon>Actinomycetota</taxon>
        <taxon>Actinomycetes</taxon>
        <taxon>Pseudonocardiales</taxon>
        <taxon>Pseudonocardiaceae</taxon>
        <taxon>Pseudonocardia</taxon>
    </lineage>
</organism>
<dbReference type="Pfam" id="PF00355">
    <property type="entry name" value="Rieske"/>
    <property type="match status" value="1"/>
</dbReference>
<evidence type="ECO:0000256" key="3">
    <source>
        <dbReference type="ARBA" id="ARBA00023002"/>
    </source>
</evidence>
<keyword evidence="3" id="KW-0560">Oxidoreductase</keyword>
<keyword evidence="8" id="KW-1185">Reference proteome</keyword>
<dbReference type="InterPro" id="IPR036922">
    <property type="entry name" value="Rieske_2Fe-2S_sf"/>
</dbReference>
<protein>
    <recommendedName>
        <fullName evidence="6">Rieske domain-containing protein</fullName>
    </recommendedName>
</protein>
<feature type="domain" description="Rieske" evidence="6">
    <location>
        <begin position="6"/>
        <end position="114"/>
    </location>
</feature>
<keyword evidence="2" id="KW-0479">Metal-binding</keyword>
<comment type="caution">
    <text evidence="7">The sequence shown here is derived from an EMBL/GenBank/DDBJ whole genome shotgun (WGS) entry which is preliminary data.</text>
</comment>
<proteinExistence type="predicted"/>
<dbReference type="RefSeq" id="WP_345419409.1">
    <property type="nucleotide sequence ID" value="NZ_BAABGT010000041.1"/>
</dbReference>
<gene>
    <name evidence="7" type="ORF">GCM10023175_35810</name>
</gene>
<evidence type="ECO:0000313" key="8">
    <source>
        <dbReference type="Proteomes" id="UP001501598"/>
    </source>
</evidence>
<dbReference type="CDD" id="cd03469">
    <property type="entry name" value="Rieske_RO_Alpha_N"/>
    <property type="match status" value="1"/>
</dbReference>
<reference evidence="8" key="1">
    <citation type="journal article" date="2019" name="Int. J. Syst. Evol. Microbiol.">
        <title>The Global Catalogue of Microorganisms (GCM) 10K type strain sequencing project: providing services to taxonomists for standard genome sequencing and annotation.</title>
        <authorList>
            <consortium name="The Broad Institute Genomics Platform"/>
            <consortium name="The Broad Institute Genome Sequencing Center for Infectious Disease"/>
            <person name="Wu L."/>
            <person name="Ma J."/>
        </authorList>
    </citation>
    <scope>NUCLEOTIDE SEQUENCE [LARGE SCALE GENOMIC DNA]</scope>
    <source>
        <strain evidence="8">JCM 17906</strain>
    </source>
</reference>
<accession>A0ABP8RTQ9</accession>